<organism evidence="1 2">
    <name type="scientific">Colletotrichum phormii</name>
    <dbReference type="NCBI Taxonomy" id="359342"/>
    <lineage>
        <taxon>Eukaryota</taxon>
        <taxon>Fungi</taxon>
        <taxon>Dikarya</taxon>
        <taxon>Ascomycota</taxon>
        <taxon>Pezizomycotina</taxon>
        <taxon>Sordariomycetes</taxon>
        <taxon>Hypocreomycetidae</taxon>
        <taxon>Glomerellales</taxon>
        <taxon>Glomerellaceae</taxon>
        <taxon>Colletotrichum</taxon>
        <taxon>Colletotrichum acutatum species complex</taxon>
    </lineage>
</organism>
<dbReference type="Proteomes" id="UP001243989">
    <property type="component" value="Unassembled WGS sequence"/>
</dbReference>
<dbReference type="EMBL" id="JAHMHQ010000036">
    <property type="protein sequence ID" value="KAK1622392.1"/>
    <property type="molecule type" value="Genomic_DNA"/>
</dbReference>
<proteinExistence type="predicted"/>
<accession>A0AAI9ZD83</accession>
<gene>
    <name evidence="1" type="ORF">BDP81DRAFT_441611</name>
</gene>
<dbReference type="AlphaFoldDB" id="A0AAI9ZD83"/>
<reference evidence="1" key="1">
    <citation type="submission" date="2021-06" db="EMBL/GenBank/DDBJ databases">
        <title>Comparative genomics, transcriptomics and evolutionary studies reveal genomic signatures of adaptation to plant cell wall in hemibiotrophic fungi.</title>
        <authorList>
            <consortium name="DOE Joint Genome Institute"/>
            <person name="Baroncelli R."/>
            <person name="Diaz J.F."/>
            <person name="Benocci T."/>
            <person name="Peng M."/>
            <person name="Battaglia E."/>
            <person name="Haridas S."/>
            <person name="Andreopoulos W."/>
            <person name="Labutti K."/>
            <person name="Pangilinan J."/>
            <person name="Floch G.L."/>
            <person name="Makela M.R."/>
            <person name="Henrissat B."/>
            <person name="Grigoriev I.V."/>
            <person name="Crouch J.A."/>
            <person name="De Vries R.P."/>
            <person name="Sukno S.A."/>
            <person name="Thon M.R."/>
        </authorList>
    </citation>
    <scope>NUCLEOTIDE SEQUENCE</scope>
    <source>
        <strain evidence="1">CBS 102054</strain>
    </source>
</reference>
<protein>
    <submittedName>
        <fullName evidence="1">Uncharacterized protein</fullName>
    </submittedName>
</protein>
<dbReference type="RefSeq" id="XP_060438387.1">
    <property type="nucleotide sequence ID" value="XM_060591609.1"/>
</dbReference>
<comment type="caution">
    <text evidence="1">The sequence shown here is derived from an EMBL/GenBank/DDBJ whole genome shotgun (WGS) entry which is preliminary data.</text>
</comment>
<name>A0AAI9ZD83_9PEZI</name>
<sequence>MQRSSQGRIGGDQGQVADTRGVVKAVSVLLVSKLSIFFGCARVAPLFLSFVCIFSQGLGSQALGSISMCVITVDCRIESRLWRSSWICPEACTFFLEERQDVQECETRGASARLGQKVTLEGGQEPERQNVSCAPGCVGCVGNTLKNWWEMRRCVRCEEGAVPKPRHWRGILRYGSPRYSRLYS</sequence>
<evidence type="ECO:0000313" key="1">
    <source>
        <dbReference type="EMBL" id="KAK1622392.1"/>
    </source>
</evidence>
<dbReference type="GeneID" id="85476471"/>
<keyword evidence="2" id="KW-1185">Reference proteome</keyword>
<evidence type="ECO:0000313" key="2">
    <source>
        <dbReference type="Proteomes" id="UP001243989"/>
    </source>
</evidence>